<gene>
    <name evidence="1" type="ORF">QCA50_006717</name>
</gene>
<proteinExistence type="predicted"/>
<evidence type="ECO:0000313" key="1">
    <source>
        <dbReference type="EMBL" id="KAK7690071.1"/>
    </source>
</evidence>
<protein>
    <submittedName>
        <fullName evidence="1">Uncharacterized protein</fullName>
    </submittedName>
</protein>
<dbReference type="EMBL" id="JASBNA010000007">
    <property type="protein sequence ID" value="KAK7690071.1"/>
    <property type="molecule type" value="Genomic_DNA"/>
</dbReference>
<reference evidence="1 2" key="1">
    <citation type="submission" date="2022-09" db="EMBL/GenBank/DDBJ databases">
        <authorList>
            <person name="Palmer J.M."/>
        </authorList>
    </citation>
    <scope>NUCLEOTIDE SEQUENCE [LARGE SCALE GENOMIC DNA]</scope>
    <source>
        <strain evidence="1 2">DSM 7382</strain>
    </source>
</reference>
<comment type="caution">
    <text evidence="1">The sequence shown here is derived from an EMBL/GenBank/DDBJ whole genome shotgun (WGS) entry which is preliminary data.</text>
</comment>
<organism evidence="1 2">
    <name type="scientific">Cerrena zonata</name>
    <dbReference type="NCBI Taxonomy" id="2478898"/>
    <lineage>
        <taxon>Eukaryota</taxon>
        <taxon>Fungi</taxon>
        <taxon>Dikarya</taxon>
        <taxon>Basidiomycota</taxon>
        <taxon>Agaricomycotina</taxon>
        <taxon>Agaricomycetes</taxon>
        <taxon>Polyporales</taxon>
        <taxon>Cerrenaceae</taxon>
        <taxon>Cerrena</taxon>
    </lineage>
</organism>
<dbReference type="AlphaFoldDB" id="A0AAW0GB40"/>
<evidence type="ECO:0000313" key="2">
    <source>
        <dbReference type="Proteomes" id="UP001385951"/>
    </source>
</evidence>
<dbReference type="SUPFAM" id="SSF52047">
    <property type="entry name" value="RNI-like"/>
    <property type="match status" value="1"/>
</dbReference>
<keyword evidence="2" id="KW-1185">Reference proteome</keyword>
<name>A0AAW0GB40_9APHY</name>
<sequence>MYLPARSREHLQACLYYSRQAPLSVKYRDCSVRDKVHKQLYSQWLLLLPHLGRARSADLEINLANTTETQLILPFSQTLTTLMLTDPFIRKPPALELAGKTIDRIFSVLPNLQHFSSDLHTLGYSDWTERAFPPSLKVLIINHSASGDQTPSLQHLISALQKLPYLRQLQFEGLRSGDYSYSSSNALSMASTPRLERLHLDGHHAPCTSILSRTDYTRRLYLRPRLHLRGNRLVMDLFLDSLTGLFQRQGLPSEESYVLVLHAWAPDGYRLRTHLKVRPAGSGSVIPRKILSQMLKWGEYTDLRHSNSCSRFDIAATVIPKEGRDENWETMRLRRDSAAREFYRRSLPFFPHVQALVIGLDADGYTTKCTWDAVAPLTNNIQSLQIVVKDMPYQHKEPGGRILEFPLKLCEMENGKNDLDNGQVPFPSLRVLSISVPLAVGSKDTTRTFLENLRIALEARKARGYGLMKLMLDVSLEKDQLETQFRHLVEILSMEEDYDWNDSEFE</sequence>
<accession>A0AAW0GB40</accession>
<dbReference type="Proteomes" id="UP001385951">
    <property type="component" value="Unassembled WGS sequence"/>
</dbReference>